<dbReference type="InterPro" id="IPR050766">
    <property type="entry name" value="Bact_Lucif_Oxidored"/>
</dbReference>
<dbReference type="Gene3D" id="3.20.20.30">
    <property type="entry name" value="Luciferase-like domain"/>
    <property type="match status" value="1"/>
</dbReference>
<dbReference type="PANTHER" id="PTHR30137">
    <property type="entry name" value="LUCIFERASE-LIKE MONOOXYGENASE"/>
    <property type="match status" value="1"/>
</dbReference>
<comment type="caution">
    <text evidence="2">The sequence shown here is derived from an EMBL/GenBank/DDBJ whole genome shotgun (WGS) entry which is preliminary data.</text>
</comment>
<organism evidence="2 3">
    <name type="scientific">Streptacidiphilus cavernicola</name>
    <dbReference type="NCBI Taxonomy" id="3342716"/>
    <lineage>
        <taxon>Bacteria</taxon>
        <taxon>Bacillati</taxon>
        <taxon>Actinomycetota</taxon>
        <taxon>Actinomycetes</taxon>
        <taxon>Kitasatosporales</taxon>
        <taxon>Streptomycetaceae</taxon>
        <taxon>Streptacidiphilus</taxon>
    </lineage>
</organism>
<name>A0ABV6UML1_9ACTN</name>
<dbReference type="EMBL" id="JBHEZZ010000007">
    <property type="protein sequence ID" value="MFC1402689.1"/>
    <property type="molecule type" value="Genomic_DNA"/>
</dbReference>
<proteinExistence type="predicted"/>
<evidence type="ECO:0000259" key="1">
    <source>
        <dbReference type="Pfam" id="PF00296"/>
    </source>
</evidence>
<dbReference type="Proteomes" id="UP001592528">
    <property type="component" value="Unassembled WGS sequence"/>
</dbReference>
<feature type="domain" description="Luciferase-like" evidence="1">
    <location>
        <begin position="1"/>
        <end position="317"/>
    </location>
</feature>
<evidence type="ECO:0000313" key="2">
    <source>
        <dbReference type="EMBL" id="MFC1402689.1"/>
    </source>
</evidence>
<evidence type="ECO:0000313" key="3">
    <source>
        <dbReference type="Proteomes" id="UP001592528"/>
    </source>
</evidence>
<reference evidence="2 3" key="1">
    <citation type="submission" date="2024-09" db="EMBL/GenBank/DDBJ databases">
        <authorList>
            <person name="Lee S.D."/>
        </authorList>
    </citation>
    <scope>NUCLEOTIDE SEQUENCE [LARGE SCALE GENOMIC DNA]</scope>
    <source>
        <strain evidence="2 3">N1-5</strain>
    </source>
</reference>
<gene>
    <name evidence="2" type="ORF">ACEZDJ_15480</name>
</gene>
<dbReference type="RefSeq" id="WP_030253200.1">
    <property type="nucleotide sequence ID" value="NZ_JBHEZZ010000007.1"/>
</dbReference>
<sequence>MRFGITFFPTVGPEHKSAADYYDEAVALAVLADELGYHHVKTVEHYFFAYGGYSPDPVPLLTAIARSTTRIRVATGAVIPAFNHPVQLAARLAVLDNLSRGRLDVGFGRAFLPDEFAAFEVPLDESRARFEEGVRAVELLWSQQDVQWDGTFHRFGPVTLLPRPFQQPHPPVFVAAATSPASAEAAGRAGRGLQGVPAISGRQGFQDILAAYRKGWVDGGRQSGQEQIQISFALFLHEDGEEARRLGRYDEETYSERIAEATRAWGKARSADYPGYERLEEAGKLLHFDRRLKENQILAGDPQEVTAQLEEIVDWYGDDVTLSFTVHSGNLPAEVSERTLRLFAERVAPAFSERGQR</sequence>
<dbReference type="InterPro" id="IPR011251">
    <property type="entry name" value="Luciferase-like_dom"/>
</dbReference>
<dbReference type="PANTHER" id="PTHR30137:SF6">
    <property type="entry name" value="LUCIFERASE-LIKE MONOOXYGENASE"/>
    <property type="match status" value="1"/>
</dbReference>
<dbReference type="InterPro" id="IPR036661">
    <property type="entry name" value="Luciferase-like_sf"/>
</dbReference>
<keyword evidence="3" id="KW-1185">Reference proteome</keyword>
<dbReference type="SUPFAM" id="SSF51679">
    <property type="entry name" value="Bacterial luciferase-like"/>
    <property type="match status" value="1"/>
</dbReference>
<dbReference type="Pfam" id="PF00296">
    <property type="entry name" value="Bac_luciferase"/>
    <property type="match status" value="1"/>
</dbReference>
<protein>
    <submittedName>
        <fullName evidence="2">LLM class flavin-dependent oxidoreductase</fullName>
    </submittedName>
</protein>
<accession>A0ABV6UML1</accession>